<dbReference type="EMBL" id="JBIRUI010000011">
    <property type="protein sequence ID" value="MFI1716746.1"/>
    <property type="molecule type" value="Genomic_DNA"/>
</dbReference>
<evidence type="ECO:0000259" key="1">
    <source>
        <dbReference type="Pfam" id="PF04073"/>
    </source>
</evidence>
<evidence type="ECO:0000313" key="2">
    <source>
        <dbReference type="EMBL" id="MFI1716746.1"/>
    </source>
</evidence>
<accession>A0ABW7UBD0</accession>
<dbReference type="InterPro" id="IPR036754">
    <property type="entry name" value="YbaK/aa-tRNA-synt-asso_dom_sf"/>
</dbReference>
<dbReference type="Gene3D" id="3.90.960.10">
    <property type="entry name" value="YbaK/aminoacyl-tRNA synthetase-associated domain"/>
    <property type="match status" value="1"/>
</dbReference>
<organism evidence="2 3">
    <name type="scientific">Streptomyces litmocidini</name>
    <dbReference type="NCBI Taxonomy" id="67318"/>
    <lineage>
        <taxon>Bacteria</taxon>
        <taxon>Bacillati</taxon>
        <taxon>Actinomycetota</taxon>
        <taxon>Actinomycetes</taxon>
        <taxon>Kitasatosporales</taxon>
        <taxon>Streptomycetaceae</taxon>
        <taxon>Streptomyces</taxon>
    </lineage>
</organism>
<dbReference type="SUPFAM" id="SSF55826">
    <property type="entry name" value="YbaK/ProRS associated domain"/>
    <property type="match status" value="1"/>
</dbReference>
<reference evidence="2 3" key="1">
    <citation type="submission" date="2024-10" db="EMBL/GenBank/DDBJ databases">
        <title>The Natural Products Discovery Center: Release of the First 8490 Sequenced Strains for Exploring Actinobacteria Biosynthetic Diversity.</title>
        <authorList>
            <person name="Kalkreuter E."/>
            <person name="Kautsar S.A."/>
            <person name="Yang D."/>
            <person name="Bader C.D."/>
            <person name="Teijaro C.N."/>
            <person name="Fluegel L."/>
            <person name="Davis C.M."/>
            <person name="Simpson J.R."/>
            <person name="Lauterbach L."/>
            <person name="Steele A.D."/>
            <person name="Gui C."/>
            <person name="Meng S."/>
            <person name="Li G."/>
            <person name="Viehrig K."/>
            <person name="Ye F."/>
            <person name="Su P."/>
            <person name="Kiefer A.F."/>
            <person name="Nichols A."/>
            <person name="Cepeda A.J."/>
            <person name="Yan W."/>
            <person name="Fan B."/>
            <person name="Jiang Y."/>
            <person name="Adhikari A."/>
            <person name="Zheng C.-J."/>
            <person name="Schuster L."/>
            <person name="Cowan T.M."/>
            <person name="Smanski M.J."/>
            <person name="Chevrette M.G."/>
            <person name="De Carvalho L.P.S."/>
            <person name="Shen B."/>
        </authorList>
    </citation>
    <scope>NUCLEOTIDE SEQUENCE [LARGE SCALE GENOMIC DNA]</scope>
    <source>
        <strain evidence="2 3">NPDC020602</strain>
    </source>
</reference>
<evidence type="ECO:0000313" key="3">
    <source>
        <dbReference type="Proteomes" id="UP001611339"/>
    </source>
</evidence>
<proteinExistence type="predicted"/>
<protein>
    <submittedName>
        <fullName evidence="2">YbaK/EbsC family protein</fullName>
    </submittedName>
</protein>
<gene>
    <name evidence="2" type="ORF">ACH407_24615</name>
</gene>
<dbReference type="Proteomes" id="UP001611339">
    <property type="component" value="Unassembled WGS sequence"/>
</dbReference>
<keyword evidence="3" id="KW-1185">Reference proteome</keyword>
<comment type="caution">
    <text evidence="2">The sequence shown here is derived from an EMBL/GenBank/DDBJ whole genome shotgun (WGS) entry which is preliminary data.</text>
</comment>
<sequence length="197" mass="20104">MRAPIGDFDDARPAPDCLDLLTGPVAAAVRAWAGPVPADRVLYVDTDPAIADTAVFVEHHGPELLDACANCVVVAGRRGETTTLAACLVKSAARVDVNGLVRKHLGARKASFAPMDTATGETGMEYGGITPLGLPADWPLLVDAAVVDTEWVLVGSGRRRGKLILPGKAFAQLPGAVVLEGLGVPVGRGPGGGPDGG</sequence>
<dbReference type="InterPro" id="IPR007214">
    <property type="entry name" value="YbaK/aa-tRNA-synth-assoc-dom"/>
</dbReference>
<name>A0ABW7UBD0_9ACTN</name>
<feature type="domain" description="YbaK/aminoacyl-tRNA synthetase-associated" evidence="1">
    <location>
        <begin position="63"/>
        <end position="170"/>
    </location>
</feature>
<dbReference type="RefSeq" id="WP_398711027.1">
    <property type="nucleotide sequence ID" value="NZ_JBIRUI010000011.1"/>
</dbReference>
<dbReference type="CDD" id="cd04939">
    <property type="entry name" value="PA2301"/>
    <property type="match status" value="1"/>
</dbReference>
<dbReference type="Pfam" id="PF04073">
    <property type="entry name" value="tRNA_edit"/>
    <property type="match status" value="1"/>
</dbReference>